<dbReference type="InterPro" id="IPR005106">
    <property type="entry name" value="Asp/hSer_DH_NAD-bd"/>
</dbReference>
<accession>A0A0F9QSJ0</accession>
<dbReference type="AlphaFoldDB" id="A0A0F9QSJ0"/>
<evidence type="ECO:0000256" key="8">
    <source>
        <dbReference type="ARBA" id="ARBA00023002"/>
    </source>
</evidence>
<dbReference type="NCBIfam" id="NF004976">
    <property type="entry name" value="PRK06349.1"/>
    <property type="match status" value="1"/>
</dbReference>
<dbReference type="InterPro" id="IPR036291">
    <property type="entry name" value="NAD(P)-bd_dom_sf"/>
</dbReference>
<evidence type="ECO:0000256" key="4">
    <source>
        <dbReference type="ARBA" id="ARBA00013213"/>
    </source>
</evidence>
<comment type="caution">
    <text evidence="12">The sequence shown here is derived from an EMBL/GenBank/DDBJ whole genome shotgun (WGS) entry which is preliminary data.</text>
</comment>
<dbReference type="EC" id="1.1.1.3" evidence="4"/>
<keyword evidence="6" id="KW-0028">Amino-acid biosynthesis</keyword>
<feature type="domain" description="Homoserine dehydrogenase catalytic" evidence="10">
    <location>
        <begin position="163"/>
        <end position="341"/>
    </location>
</feature>
<reference evidence="12" key="1">
    <citation type="journal article" date="2015" name="Nature">
        <title>Complex archaea that bridge the gap between prokaryotes and eukaryotes.</title>
        <authorList>
            <person name="Spang A."/>
            <person name="Saw J.H."/>
            <person name="Jorgensen S.L."/>
            <person name="Zaremba-Niedzwiedzka K."/>
            <person name="Martijn J."/>
            <person name="Lind A.E."/>
            <person name="van Eijk R."/>
            <person name="Schleper C."/>
            <person name="Guy L."/>
            <person name="Ettema T.J."/>
        </authorList>
    </citation>
    <scope>NUCLEOTIDE SEQUENCE</scope>
</reference>
<dbReference type="SUPFAM" id="SSF51735">
    <property type="entry name" value="NAD(P)-binding Rossmann-fold domains"/>
    <property type="match status" value="1"/>
</dbReference>
<dbReference type="Pfam" id="PF03447">
    <property type="entry name" value="NAD_binding_3"/>
    <property type="match status" value="1"/>
</dbReference>
<dbReference type="PANTHER" id="PTHR43331">
    <property type="entry name" value="HOMOSERINE DEHYDROGENASE"/>
    <property type="match status" value="1"/>
</dbReference>
<evidence type="ECO:0000256" key="9">
    <source>
        <dbReference type="ARBA" id="ARBA00023167"/>
    </source>
</evidence>
<sequence length="349" mass="38090">MEYKIGLIGCGTVGQGFLEILGKKREYLKERLDFEVKVVAINDKLKGSLLIPGGIEVEKILQLLEQGKKIDEYLEGKPNEAQQLDPLEMIEKCDADIIAELTYTDIKTAEPATSYIKKAFQTGKHVVTSNKGPTALNYRELKNLAQENNLFFGIEGTVMSGTPVFSLFESSLAGNKIKEIKGILNGTTNFILSKMEIENMDYEDALGLAQKLGYAEADPTADVEGYDALAKIVILSNVFLEGDIKPSDAKREGITSLSKREILTAKGEGYRYKLIASTKRENGQIRASVSPQKLLLADPLAGVMGANNALTFDLDLLGKVTVQGPGAGKIETGYSILADMLTIHRHLAK</sequence>
<dbReference type="NCBIfam" id="NF004912">
    <property type="entry name" value="PRK06270.1"/>
    <property type="match status" value="1"/>
</dbReference>
<dbReference type="InterPro" id="IPR022697">
    <property type="entry name" value="HDH_short"/>
</dbReference>
<dbReference type="PIRSF" id="PIRSF036497">
    <property type="entry name" value="HDH_short"/>
    <property type="match status" value="1"/>
</dbReference>
<protein>
    <recommendedName>
        <fullName evidence="5">Homoserine dehydrogenase</fullName>
        <ecNumber evidence="4">1.1.1.3</ecNumber>
    </recommendedName>
</protein>
<dbReference type="Gene3D" id="3.30.360.10">
    <property type="entry name" value="Dihydrodipicolinate Reductase, domain 2"/>
    <property type="match status" value="1"/>
</dbReference>
<keyword evidence="8" id="KW-0560">Oxidoreductase</keyword>
<evidence type="ECO:0000259" key="11">
    <source>
        <dbReference type="Pfam" id="PF03447"/>
    </source>
</evidence>
<dbReference type="GO" id="GO:0009088">
    <property type="term" value="P:threonine biosynthetic process"/>
    <property type="evidence" value="ECO:0007669"/>
    <property type="project" value="UniProtKB-UniPathway"/>
</dbReference>
<dbReference type="SUPFAM" id="SSF55347">
    <property type="entry name" value="Glyceraldehyde-3-phosphate dehydrogenase-like, C-terminal domain"/>
    <property type="match status" value="1"/>
</dbReference>
<evidence type="ECO:0000256" key="1">
    <source>
        <dbReference type="ARBA" id="ARBA00005056"/>
    </source>
</evidence>
<dbReference type="Gene3D" id="3.40.50.720">
    <property type="entry name" value="NAD(P)-binding Rossmann-like Domain"/>
    <property type="match status" value="1"/>
</dbReference>
<evidence type="ECO:0000256" key="5">
    <source>
        <dbReference type="ARBA" id="ARBA00013376"/>
    </source>
</evidence>
<evidence type="ECO:0000259" key="10">
    <source>
        <dbReference type="Pfam" id="PF00742"/>
    </source>
</evidence>
<dbReference type="InterPro" id="IPR001342">
    <property type="entry name" value="HDH_cat"/>
</dbReference>
<dbReference type="PANTHER" id="PTHR43331:SF1">
    <property type="entry name" value="HOMOSERINE DEHYDROGENASE"/>
    <property type="match status" value="1"/>
</dbReference>
<dbReference type="GO" id="GO:0004412">
    <property type="term" value="F:homoserine dehydrogenase activity"/>
    <property type="evidence" value="ECO:0007669"/>
    <property type="project" value="UniProtKB-EC"/>
</dbReference>
<evidence type="ECO:0000256" key="7">
    <source>
        <dbReference type="ARBA" id="ARBA00022697"/>
    </source>
</evidence>
<keyword evidence="9" id="KW-0486">Methionine biosynthesis</keyword>
<evidence type="ECO:0000313" key="12">
    <source>
        <dbReference type="EMBL" id="KKN45394.1"/>
    </source>
</evidence>
<dbReference type="UniPathway" id="UPA00051">
    <property type="reaction ID" value="UER00465"/>
</dbReference>
<proteinExistence type="inferred from homology"/>
<comment type="pathway">
    <text evidence="1">Amino-acid biosynthesis; L-threonine biosynthesis; L-threonine from L-aspartate: step 3/5.</text>
</comment>
<dbReference type="PROSITE" id="PS01042">
    <property type="entry name" value="HOMOSER_DHGENASE"/>
    <property type="match status" value="1"/>
</dbReference>
<dbReference type="UniPathway" id="UPA00050">
    <property type="reaction ID" value="UER00063"/>
</dbReference>
<comment type="similarity">
    <text evidence="3">Belongs to the homoserine dehydrogenase family.</text>
</comment>
<gene>
    <name evidence="12" type="ORF">LCGC14_0683350</name>
</gene>
<comment type="pathway">
    <text evidence="2">Amino-acid biosynthesis; L-methionine biosynthesis via de novo pathway; L-homoserine from L-aspartate: step 3/3.</text>
</comment>
<dbReference type="Pfam" id="PF00742">
    <property type="entry name" value="Homoserine_dh"/>
    <property type="match status" value="1"/>
</dbReference>
<keyword evidence="7" id="KW-0791">Threonine biosynthesis</keyword>
<dbReference type="GO" id="GO:0009086">
    <property type="term" value="P:methionine biosynthetic process"/>
    <property type="evidence" value="ECO:0007669"/>
    <property type="project" value="UniProtKB-KW"/>
</dbReference>
<organism evidence="12">
    <name type="scientific">marine sediment metagenome</name>
    <dbReference type="NCBI Taxonomy" id="412755"/>
    <lineage>
        <taxon>unclassified sequences</taxon>
        <taxon>metagenomes</taxon>
        <taxon>ecological metagenomes</taxon>
    </lineage>
</organism>
<dbReference type="InterPro" id="IPR019811">
    <property type="entry name" value="HDH_CS"/>
</dbReference>
<dbReference type="GO" id="GO:0050661">
    <property type="term" value="F:NADP binding"/>
    <property type="evidence" value="ECO:0007669"/>
    <property type="project" value="InterPro"/>
</dbReference>
<evidence type="ECO:0000256" key="3">
    <source>
        <dbReference type="ARBA" id="ARBA00006753"/>
    </source>
</evidence>
<dbReference type="EMBL" id="LAZR01001392">
    <property type="protein sequence ID" value="KKN45394.1"/>
    <property type="molecule type" value="Genomic_DNA"/>
</dbReference>
<name>A0A0F9QSJ0_9ZZZZ</name>
<feature type="domain" description="Aspartate/homoserine dehydrogenase NAD-binding" evidence="11">
    <location>
        <begin position="9"/>
        <end position="149"/>
    </location>
</feature>
<evidence type="ECO:0000256" key="2">
    <source>
        <dbReference type="ARBA" id="ARBA00005062"/>
    </source>
</evidence>
<evidence type="ECO:0000256" key="6">
    <source>
        <dbReference type="ARBA" id="ARBA00022605"/>
    </source>
</evidence>
<dbReference type="FunFam" id="3.30.360.10:FF:000005">
    <property type="entry name" value="Homoserine dehydrogenase"/>
    <property type="match status" value="1"/>
</dbReference>